<protein>
    <submittedName>
        <fullName evidence="1">Uncharacterized protein</fullName>
    </submittedName>
</protein>
<reference evidence="1 2" key="1">
    <citation type="submission" date="2015-03" db="EMBL/GenBank/DDBJ databases">
        <authorList>
            <consortium name="Pathogen Informatics"/>
            <person name="Murphy D."/>
        </authorList>
    </citation>
    <scope>NUCLEOTIDE SEQUENCE [LARGE SCALE GENOMIC DNA]</scope>
    <source>
        <strain evidence="2">type strain: CIP110231</strain>
    </source>
</reference>
<name>A0ABM9S3J6_9GAMM</name>
<dbReference type="Proteomes" id="UP000040578">
    <property type="component" value="Unassembled WGS sequence"/>
</dbReference>
<proteinExistence type="predicted"/>
<dbReference type="EMBL" id="CPYD01000002">
    <property type="protein sequence ID" value="CNE04930.1"/>
    <property type="molecule type" value="Genomic_DNA"/>
</dbReference>
<gene>
    <name evidence="1" type="ORF">ERS137967_00608</name>
</gene>
<accession>A0ABM9S3J6</accession>
<comment type="caution">
    <text evidence="1">The sequence shown here is derived from an EMBL/GenBank/DDBJ whole genome shotgun (WGS) entry which is preliminary data.</text>
</comment>
<evidence type="ECO:0000313" key="1">
    <source>
        <dbReference type="EMBL" id="CNE04930.1"/>
    </source>
</evidence>
<sequence>MKNPRNIRGLNFYLTVIYFELLFPLDYKYNKNININQKHKYKTIAKTMNNTILKMAQGDCTTRF</sequence>
<evidence type="ECO:0000313" key="2">
    <source>
        <dbReference type="Proteomes" id="UP000040578"/>
    </source>
</evidence>
<keyword evidence="2" id="KW-1185">Reference proteome</keyword>
<organism evidence="1 2">
    <name type="scientific">Yersinia nurmii</name>
    <dbReference type="NCBI Taxonomy" id="685706"/>
    <lineage>
        <taxon>Bacteria</taxon>
        <taxon>Pseudomonadati</taxon>
        <taxon>Pseudomonadota</taxon>
        <taxon>Gammaproteobacteria</taxon>
        <taxon>Enterobacterales</taxon>
        <taxon>Yersiniaceae</taxon>
        <taxon>Yersinia</taxon>
    </lineage>
</organism>